<name>A0A9Y2JJV2_9PSEU</name>
<dbReference type="RefSeq" id="WP_285995288.1">
    <property type="nucleotide sequence ID" value="NZ_CP127295.1"/>
</dbReference>
<accession>A0A9Y2JJV2</accession>
<dbReference type="KEGG" id="amog:QRX60_32710"/>
<proteinExistence type="predicted"/>
<dbReference type="Proteomes" id="UP001239397">
    <property type="component" value="Chromosome"/>
</dbReference>
<organism evidence="1 2">
    <name type="scientific">Amycolatopsis mongoliensis</name>
    <dbReference type="NCBI Taxonomy" id="715475"/>
    <lineage>
        <taxon>Bacteria</taxon>
        <taxon>Bacillati</taxon>
        <taxon>Actinomycetota</taxon>
        <taxon>Actinomycetes</taxon>
        <taxon>Pseudonocardiales</taxon>
        <taxon>Pseudonocardiaceae</taxon>
        <taxon>Amycolatopsis</taxon>
    </lineage>
</organism>
<dbReference type="InterPro" id="IPR011059">
    <property type="entry name" value="Metal-dep_hydrolase_composite"/>
</dbReference>
<dbReference type="AlphaFoldDB" id="A0A9Y2JJV2"/>
<evidence type="ECO:0000313" key="1">
    <source>
        <dbReference type="EMBL" id="WIX98805.1"/>
    </source>
</evidence>
<sequence length="89" mass="9181">MRGSRVIFTGGRVFDGTGSAAVPGDVVVRGDRIEAVRSGVDPEPGDRVVDCRGATVLRDCNAAGLAVGPRMRAASFERDNNPVQLGGLG</sequence>
<evidence type="ECO:0000313" key="2">
    <source>
        <dbReference type="Proteomes" id="UP001239397"/>
    </source>
</evidence>
<keyword evidence="2" id="KW-1185">Reference proteome</keyword>
<dbReference type="GO" id="GO:0016810">
    <property type="term" value="F:hydrolase activity, acting on carbon-nitrogen (but not peptide) bonds"/>
    <property type="evidence" value="ECO:0007669"/>
    <property type="project" value="InterPro"/>
</dbReference>
<gene>
    <name evidence="1" type="ORF">QRX60_32710</name>
</gene>
<dbReference type="SUPFAM" id="SSF51338">
    <property type="entry name" value="Composite domain of metallo-dependent hydrolases"/>
    <property type="match status" value="1"/>
</dbReference>
<dbReference type="EMBL" id="CP127295">
    <property type="protein sequence ID" value="WIX98805.1"/>
    <property type="molecule type" value="Genomic_DNA"/>
</dbReference>
<evidence type="ECO:0008006" key="3">
    <source>
        <dbReference type="Google" id="ProtNLM"/>
    </source>
</evidence>
<dbReference type="Gene3D" id="2.30.40.10">
    <property type="entry name" value="Urease, subunit C, domain 1"/>
    <property type="match status" value="1"/>
</dbReference>
<reference evidence="1 2" key="1">
    <citation type="submission" date="2023-06" db="EMBL/GenBank/DDBJ databases">
        <authorList>
            <person name="Oyuntsetseg B."/>
            <person name="Kim S.B."/>
        </authorList>
    </citation>
    <scope>NUCLEOTIDE SEQUENCE [LARGE SCALE GENOMIC DNA]</scope>
    <source>
        <strain evidence="1 2">4-36</strain>
    </source>
</reference>
<protein>
    <recommendedName>
        <fullName evidence="3">Amidohydrolase</fullName>
    </recommendedName>
</protein>